<feature type="transmembrane region" description="Helical" evidence="10">
    <location>
        <begin position="429"/>
        <end position="452"/>
    </location>
</feature>
<keyword evidence="10" id="KW-1133">Transmembrane helix</keyword>
<dbReference type="FunFam" id="3.60.21.10:FF:000212">
    <property type="entry name" value="Serine/threonine-protein phosphatase"/>
    <property type="match status" value="1"/>
</dbReference>
<dbReference type="EC" id="3.1.3.16" evidence="9"/>
<dbReference type="EMBL" id="JAATIQ010000167">
    <property type="protein sequence ID" value="KAF4374561.1"/>
    <property type="molecule type" value="Genomic_DNA"/>
</dbReference>
<keyword evidence="13" id="KW-1185">Reference proteome</keyword>
<dbReference type="GO" id="GO:0005737">
    <property type="term" value="C:cytoplasm"/>
    <property type="evidence" value="ECO:0007669"/>
    <property type="project" value="TreeGrafter"/>
</dbReference>
<dbReference type="CDD" id="cd07414">
    <property type="entry name" value="MPP_PP1_PPKL"/>
    <property type="match status" value="1"/>
</dbReference>
<dbReference type="PANTHER" id="PTHR11668">
    <property type="entry name" value="SERINE/THREONINE PROTEIN PHOSPHATASE"/>
    <property type="match status" value="1"/>
</dbReference>
<comment type="similarity">
    <text evidence="2">Belongs to the PPP phosphatase family. PP-1 subfamily.</text>
</comment>
<evidence type="ECO:0000256" key="4">
    <source>
        <dbReference type="ARBA" id="ARBA00022801"/>
    </source>
</evidence>
<proteinExistence type="inferred from homology"/>
<name>A0A7J6FUY3_CANSA</name>
<evidence type="ECO:0000313" key="13">
    <source>
        <dbReference type="Proteomes" id="UP000583929"/>
    </source>
</evidence>
<dbReference type="Gene3D" id="3.60.21.10">
    <property type="match status" value="1"/>
</dbReference>
<feature type="transmembrane region" description="Helical" evidence="10">
    <location>
        <begin position="458"/>
        <end position="474"/>
    </location>
</feature>
<protein>
    <recommendedName>
        <fullName evidence="9">Serine/threonine-protein phosphatase</fullName>
        <ecNumber evidence="9">3.1.3.16</ecNumber>
    </recommendedName>
</protein>
<dbReference type="InterPro" id="IPR050341">
    <property type="entry name" value="PP1_catalytic_subunit"/>
</dbReference>
<keyword evidence="10" id="KW-0472">Membrane</keyword>
<dbReference type="Proteomes" id="UP000583929">
    <property type="component" value="Unassembled WGS sequence"/>
</dbReference>
<feature type="domain" description="Serine/threonine specific protein phosphatases" evidence="11">
    <location>
        <begin position="117"/>
        <end position="122"/>
    </location>
</feature>
<evidence type="ECO:0000256" key="10">
    <source>
        <dbReference type="SAM" id="Phobius"/>
    </source>
</evidence>
<keyword evidence="6" id="KW-0464">Manganese</keyword>
<dbReference type="SUPFAM" id="SSF56300">
    <property type="entry name" value="Metallo-dependent phosphatases"/>
    <property type="match status" value="1"/>
</dbReference>
<comment type="caution">
    <text evidence="12">The sequence shown here is derived from an EMBL/GenBank/DDBJ whole genome shotgun (WGS) entry which is preliminary data.</text>
</comment>
<keyword evidence="5" id="KW-0904">Protein phosphatase</keyword>
<evidence type="ECO:0000259" key="11">
    <source>
        <dbReference type="PROSITE" id="PS00125"/>
    </source>
</evidence>
<evidence type="ECO:0000256" key="7">
    <source>
        <dbReference type="ARBA" id="ARBA00047761"/>
    </source>
</evidence>
<reference evidence="12 13" key="1">
    <citation type="journal article" date="2020" name="bioRxiv">
        <title>Sequence and annotation of 42 cannabis genomes reveals extensive copy number variation in cannabinoid synthesis and pathogen resistance genes.</title>
        <authorList>
            <person name="Mckernan K.J."/>
            <person name="Helbert Y."/>
            <person name="Kane L.T."/>
            <person name="Ebling H."/>
            <person name="Zhang L."/>
            <person name="Liu B."/>
            <person name="Eaton Z."/>
            <person name="Mclaughlin S."/>
            <person name="Kingan S."/>
            <person name="Baybayan P."/>
            <person name="Concepcion G."/>
            <person name="Jordan M."/>
            <person name="Riva A."/>
            <person name="Barbazuk W."/>
            <person name="Harkins T."/>
        </authorList>
    </citation>
    <scope>NUCLEOTIDE SEQUENCE [LARGE SCALE GENOMIC DNA]</scope>
    <source>
        <strain evidence="13">cv. Jamaican Lion 4</strain>
        <tissue evidence="12">Leaf</tissue>
    </source>
</reference>
<dbReference type="InterPro" id="IPR004843">
    <property type="entry name" value="Calcineurin-like_PHP"/>
</dbReference>
<dbReference type="GO" id="GO:0005634">
    <property type="term" value="C:nucleus"/>
    <property type="evidence" value="ECO:0007669"/>
    <property type="project" value="TreeGrafter"/>
</dbReference>
<accession>A0A7J6FUY3</accession>
<dbReference type="Pfam" id="PF00149">
    <property type="entry name" value="Metallophos"/>
    <property type="match status" value="1"/>
</dbReference>
<dbReference type="InterPro" id="IPR029052">
    <property type="entry name" value="Metallo-depent_PP-like"/>
</dbReference>
<dbReference type="GO" id="GO:0004722">
    <property type="term" value="F:protein serine/threonine phosphatase activity"/>
    <property type="evidence" value="ECO:0007669"/>
    <property type="project" value="UniProtKB-EC"/>
</dbReference>
<evidence type="ECO:0000313" key="12">
    <source>
        <dbReference type="EMBL" id="KAF4374561.1"/>
    </source>
</evidence>
<dbReference type="Pfam" id="PF16891">
    <property type="entry name" value="STPPase_N"/>
    <property type="match status" value="1"/>
</dbReference>
<dbReference type="AlphaFoldDB" id="A0A7J6FUY3"/>
<dbReference type="InterPro" id="IPR031675">
    <property type="entry name" value="STPPase_N"/>
</dbReference>
<evidence type="ECO:0000256" key="5">
    <source>
        <dbReference type="ARBA" id="ARBA00022912"/>
    </source>
</evidence>
<comment type="catalytic activity">
    <reaction evidence="7">
        <text>O-phospho-L-seryl-[protein] + H2O = L-seryl-[protein] + phosphate</text>
        <dbReference type="Rhea" id="RHEA:20629"/>
        <dbReference type="Rhea" id="RHEA-COMP:9863"/>
        <dbReference type="Rhea" id="RHEA-COMP:11604"/>
        <dbReference type="ChEBI" id="CHEBI:15377"/>
        <dbReference type="ChEBI" id="CHEBI:29999"/>
        <dbReference type="ChEBI" id="CHEBI:43474"/>
        <dbReference type="ChEBI" id="CHEBI:83421"/>
        <dbReference type="EC" id="3.1.3.16"/>
    </reaction>
</comment>
<evidence type="ECO:0000256" key="3">
    <source>
        <dbReference type="ARBA" id="ARBA00022723"/>
    </source>
</evidence>
<dbReference type="SMART" id="SM00156">
    <property type="entry name" value="PP2Ac"/>
    <property type="match status" value="1"/>
</dbReference>
<evidence type="ECO:0000256" key="6">
    <source>
        <dbReference type="ARBA" id="ARBA00023211"/>
    </source>
</evidence>
<sequence length="647" mass="72786">MNGSVLDGIINRLLEVRTNPGKQVQLSETEIKQLCFVSRDVFLRQPMLLELEAPVKICGDIHGQYSDLLRLFEYGGLPPRSNYLFLGDYVDRGKQSLETICLLLAYKIKYPENFFLLRGNHECASINRIYGFYDECKRRFNVRLWRIFTDCFNCLPVAALIDEKILCMHGGLSPDLKNLKQIRMIQRPTDVAEHGLLCDLLWSDPSKDIQGWGPNERGVSFTFGADRVVEDGYEFFANRKLVTLFSAPNYCGEFDNAGAMMSVDESLMLLFQQLLEPLPINHRLIEEKSAIIYKEKCGYLIGSGNSVEVWNAPWLLWNKWDLTRVSFNPIIPPLNVMISSLLDDNGAWNKELIIGWFSIVDSSLESPYLGTTKPISLENHIQVFPYRDRLGEFTGNSVNHCLCNDATDSPLHLFVLCPLAKDKSMRLDFLFFVFSAYETLWVFFDGSLINYVGVVDVVAYYSSGVILAIKIEVFMATTSLESKVRLGLLATSLACEMEWLNLVFVSNCKELCDASSIYMVAFLAFVVAISSLTRARQLFLAFGVALVVHLNECPSFSKVGFSSSFVWFFGIRALFLWARGWGFVSVGLILAVGVCGAGSGFVGVDLVAYGSGWGRIYIFWVWFGCSGVLPRRGGGCRLEICFGRRGG</sequence>
<comment type="cofactor">
    <cofactor evidence="1">
        <name>Mn(2+)</name>
        <dbReference type="ChEBI" id="CHEBI:29035"/>
    </cofactor>
</comment>
<feature type="transmembrane region" description="Helical" evidence="10">
    <location>
        <begin position="517"/>
        <end position="547"/>
    </location>
</feature>
<keyword evidence="3" id="KW-0479">Metal-binding</keyword>
<feature type="transmembrane region" description="Helical" evidence="10">
    <location>
        <begin position="584"/>
        <end position="609"/>
    </location>
</feature>
<keyword evidence="10" id="KW-0812">Transmembrane</keyword>
<organism evidence="12 13">
    <name type="scientific">Cannabis sativa</name>
    <name type="common">Hemp</name>
    <name type="synonym">Marijuana</name>
    <dbReference type="NCBI Taxonomy" id="3483"/>
    <lineage>
        <taxon>Eukaryota</taxon>
        <taxon>Viridiplantae</taxon>
        <taxon>Streptophyta</taxon>
        <taxon>Embryophyta</taxon>
        <taxon>Tracheophyta</taxon>
        <taxon>Spermatophyta</taxon>
        <taxon>Magnoliopsida</taxon>
        <taxon>eudicotyledons</taxon>
        <taxon>Gunneridae</taxon>
        <taxon>Pentapetalae</taxon>
        <taxon>rosids</taxon>
        <taxon>fabids</taxon>
        <taxon>Rosales</taxon>
        <taxon>Cannabaceae</taxon>
        <taxon>Cannabis</taxon>
    </lineage>
</organism>
<dbReference type="PRINTS" id="PR00114">
    <property type="entry name" value="STPHPHTASE"/>
</dbReference>
<evidence type="ECO:0000256" key="2">
    <source>
        <dbReference type="ARBA" id="ARBA00005333"/>
    </source>
</evidence>
<dbReference type="GO" id="GO:0046872">
    <property type="term" value="F:metal ion binding"/>
    <property type="evidence" value="ECO:0007669"/>
    <property type="project" value="UniProtKB-KW"/>
</dbReference>
<dbReference type="PROSITE" id="PS00125">
    <property type="entry name" value="SER_THR_PHOSPHATASE"/>
    <property type="match status" value="1"/>
</dbReference>
<dbReference type="PANTHER" id="PTHR11668:SF445">
    <property type="entry name" value="SERINE_THREONINE-PROTEIN PHOSPHATASE"/>
    <property type="match status" value="1"/>
</dbReference>
<evidence type="ECO:0000256" key="8">
    <source>
        <dbReference type="ARBA" id="ARBA00048336"/>
    </source>
</evidence>
<gene>
    <name evidence="12" type="ORF">G4B88_004813</name>
</gene>
<keyword evidence="4 9" id="KW-0378">Hydrolase</keyword>
<evidence type="ECO:0000256" key="9">
    <source>
        <dbReference type="RuleBase" id="RU004273"/>
    </source>
</evidence>
<dbReference type="InterPro" id="IPR006186">
    <property type="entry name" value="Ser/Thr-sp_prot-phosphatase"/>
</dbReference>
<comment type="catalytic activity">
    <reaction evidence="8 9">
        <text>O-phospho-L-threonyl-[protein] + H2O = L-threonyl-[protein] + phosphate</text>
        <dbReference type="Rhea" id="RHEA:47004"/>
        <dbReference type="Rhea" id="RHEA-COMP:11060"/>
        <dbReference type="Rhea" id="RHEA-COMP:11605"/>
        <dbReference type="ChEBI" id="CHEBI:15377"/>
        <dbReference type="ChEBI" id="CHEBI:30013"/>
        <dbReference type="ChEBI" id="CHEBI:43474"/>
        <dbReference type="ChEBI" id="CHEBI:61977"/>
        <dbReference type="EC" id="3.1.3.16"/>
    </reaction>
</comment>
<evidence type="ECO:0000256" key="1">
    <source>
        <dbReference type="ARBA" id="ARBA00001936"/>
    </source>
</evidence>